<dbReference type="PANTHER" id="PTHR45960">
    <property type="entry name" value="GRB2-ASSOCIATED-BINDING PROTEIN"/>
    <property type="match status" value="1"/>
</dbReference>
<protein>
    <recommendedName>
        <fullName evidence="2">PH domain-containing protein</fullName>
    </recommendedName>
</protein>
<evidence type="ECO:0000313" key="4">
    <source>
        <dbReference type="Proteomes" id="UP000594262"/>
    </source>
</evidence>
<dbReference type="AlphaFoldDB" id="A0A7M5V5D1"/>
<dbReference type="GO" id="GO:0007165">
    <property type="term" value="P:signal transduction"/>
    <property type="evidence" value="ECO:0007669"/>
    <property type="project" value="TreeGrafter"/>
</dbReference>
<accession>A0A7M5V5D1</accession>
<dbReference type="GO" id="GO:0005737">
    <property type="term" value="C:cytoplasm"/>
    <property type="evidence" value="ECO:0007669"/>
    <property type="project" value="TreeGrafter"/>
</dbReference>
<dbReference type="GeneID" id="136819263"/>
<feature type="region of interest" description="Disordered" evidence="1">
    <location>
        <begin position="131"/>
        <end position="203"/>
    </location>
</feature>
<feature type="region of interest" description="Disordered" evidence="1">
    <location>
        <begin position="524"/>
        <end position="564"/>
    </location>
</feature>
<dbReference type="OrthoDB" id="5950879at2759"/>
<feature type="compositionally biased region" description="Low complexity" evidence="1">
    <location>
        <begin position="140"/>
        <end position="185"/>
    </location>
</feature>
<dbReference type="SMART" id="SM00233">
    <property type="entry name" value="PH"/>
    <property type="match status" value="1"/>
</dbReference>
<evidence type="ECO:0000259" key="2">
    <source>
        <dbReference type="PROSITE" id="PS50003"/>
    </source>
</evidence>
<dbReference type="Gene3D" id="2.30.29.30">
    <property type="entry name" value="Pleckstrin-homology domain (PH domain)/Phosphotyrosine-binding domain (PTB)"/>
    <property type="match status" value="1"/>
</dbReference>
<feature type="compositionally biased region" description="Polar residues" evidence="1">
    <location>
        <begin position="363"/>
        <end position="372"/>
    </location>
</feature>
<dbReference type="RefSeq" id="XP_066931593.1">
    <property type="nucleotide sequence ID" value="XM_067075492.1"/>
</dbReference>
<proteinExistence type="predicted"/>
<evidence type="ECO:0000256" key="1">
    <source>
        <dbReference type="SAM" id="MobiDB-lite"/>
    </source>
</evidence>
<feature type="region of interest" description="Disordered" evidence="1">
    <location>
        <begin position="581"/>
        <end position="618"/>
    </location>
</feature>
<dbReference type="InterPro" id="IPR046355">
    <property type="entry name" value="Gab1-4-like"/>
</dbReference>
<feature type="compositionally biased region" description="Polar residues" evidence="1">
    <location>
        <begin position="393"/>
        <end position="402"/>
    </location>
</feature>
<organism evidence="3 4">
    <name type="scientific">Clytia hemisphaerica</name>
    <dbReference type="NCBI Taxonomy" id="252671"/>
    <lineage>
        <taxon>Eukaryota</taxon>
        <taxon>Metazoa</taxon>
        <taxon>Cnidaria</taxon>
        <taxon>Hydrozoa</taxon>
        <taxon>Hydroidolina</taxon>
        <taxon>Leptothecata</taxon>
        <taxon>Obeliida</taxon>
        <taxon>Clytiidae</taxon>
        <taxon>Clytia</taxon>
    </lineage>
</organism>
<dbReference type="InterPro" id="IPR011993">
    <property type="entry name" value="PH-like_dom_sf"/>
</dbReference>
<dbReference type="EnsemblMetazoa" id="CLYHEMT011684.1">
    <property type="protein sequence ID" value="CLYHEMP011684.1"/>
    <property type="gene ID" value="CLYHEMG011684"/>
</dbReference>
<feature type="compositionally biased region" description="Basic and acidic residues" evidence="1">
    <location>
        <begin position="306"/>
        <end position="324"/>
    </location>
</feature>
<sequence>MNDNFTMETRKVIHEGFLKKSPPQAKIEKGFKWHKRYFRLCSDKTLEYYKEKKEKKPLKEPIDLRNCQNVVPDPNEEEFKISGVKFGEKWRWFFKLETPERTYHFIASTKSDMNQWIEKINMLNQNQFTDSDGIELPNRSNSLSSAVSTTSSSSNMSSPVMVRTSPSSRRPSNQSASRSRASSAHSQEHYRVPGISNRFNTTPASEMFPKVTVELPRTLISHAPIQSDVGTTPDGYDILDVVNQTDHEDIYKVPINNTPSSSYSIPPNRPVPIPKQSTSKPPPPLPNPATKQAPTRTPDFGMIGYEKMDPKNEKQQQQQHHQDSDSYELSYYPMRPKDELPSRTHTGPSPEKKFTTMPWMLRDTNSQKSSSLPRHHVATPDVPPKREDPSFSEIPSVTPKSPNDSEDPPPVQRETKPNLPPRVDRAKKPSSSTLPPHWRLQGEDSFDGMPKPSYYNIYDDDNTNSEPLLGYNELPNLSSRPDPYQQHQLTNNSTTALNDTTVTLDSDGNKLTVDKIAHINIKIAPDNTRPVPPTPEQNTTYENSSSPARKVSSASNSSKVSYENDDAFDGISYENFKDRPKRPLLYSPVEGNRYNSQSSEEARERDVEIEESEPGSGHYLIVDVTATKAVEGGLVNRESPINCAR</sequence>
<dbReference type="PANTHER" id="PTHR45960:SF2">
    <property type="entry name" value="PROTEIN DAUGHTER OF SEVENLESS"/>
    <property type="match status" value="1"/>
</dbReference>
<keyword evidence="4" id="KW-1185">Reference proteome</keyword>
<feature type="region of interest" description="Disordered" evidence="1">
    <location>
        <begin position="252"/>
        <end position="494"/>
    </location>
</feature>
<reference evidence="3" key="1">
    <citation type="submission" date="2021-01" db="UniProtKB">
        <authorList>
            <consortium name="EnsemblMetazoa"/>
        </authorList>
    </citation>
    <scope>IDENTIFICATION</scope>
</reference>
<dbReference type="PROSITE" id="PS50003">
    <property type="entry name" value="PH_DOMAIN"/>
    <property type="match status" value="1"/>
</dbReference>
<dbReference type="SUPFAM" id="SSF50729">
    <property type="entry name" value="PH domain-like"/>
    <property type="match status" value="1"/>
</dbReference>
<feature type="compositionally biased region" description="Polar residues" evidence="1">
    <location>
        <begin position="255"/>
        <end position="265"/>
    </location>
</feature>
<dbReference type="Pfam" id="PF00169">
    <property type="entry name" value="PH"/>
    <property type="match status" value="1"/>
</dbReference>
<name>A0A7M5V5D1_9CNID</name>
<feature type="domain" description="PH" evidence="2">
    <location>
        <begin position="11"/>
        <end position="125"/>
    </location>
</feature>
<dbReference type="Proteomes" id="UP000594262">
    <property type="component" value="Unplaced"/>
</dbReference>
<feature type="compositionally biased region" description="Polar residues" evidence="1">
    <location>
        <begin position="475"/>
        <end position="494"/>
    </location>
</feature>
<feature type="compositionally biased region" description="Low complexity" evidence="1">
    <location>
        <begin position="543"/>
        <end position="561"/>
    </location>
</feature>
<dbReference type="GO" id="GO:0035591">
    <property type="term" value="F:signaling adaptor activity"/>
    <property type="evidence" value="ECO:0007669"/>
    <property type="project" value="TreeGrafter"/>
</dbReference>
<evidence type="ECO:0000313" key="3">
    <source>
        <dbReference type="EnsemblMetazoa" id="CLYHEMP011684.1"/>
    </source>
</evidence>
<dbReference type="InterPro" id="IPR001849">
    <property type="entry name" value="PH_domain"/>
</dbReference>